<keyword evidence="2" id="KW-1185">Reference proteome</keyword>
<accession>A0ABD3MDK0</accession>
<sequence>MQRLYLYPTLPFASFIVRRRCRHHDVNFLHKQSREHDGGIVHPCSPFCYQRSVSSSNSTQQHTSSSSIDNNDTVFKLPSHITFLTDVEGDGLYFDRFVRHSQIVGFRPISPSFGRYAVKQGENGSGGKWNYGHYDEEYFPYDKEVVFLDDNSILVYGGDVWDKGGLDLYVMRQLLSLRRRYPDRVHFLMGNRDINKMRIVDELGWFDGNTGETTTTLPKHEGVYWHLRGLLPTDPKPSIPSNSAADRLKWMLNNTMGSIHAFEFRRDELRRERIAIMHETCVSTSFEVEDPIRSNDSVAVSDDEVAQSYISSCCPISGIMSQYLMHAKLVLRFGSVLFMHGALPIDSKIDADDQFNHFPTPWLRPSNDGSTASGINSLAEWIEALNGFASSQVKAWKDFGQAPRSTLLNSSDDDDGVWATNGGYFNNTRAGKMFGALMQYGMGRLSDNATTQSCVYSSWMHNGLPREDIFGCKNSMMTFSRLLRKEGIQIILTGHRPVGDAPWPIKIQHDGENASAWVLPCDTSYSGDTRWTNIEGLESFDSNSLGRGFAKSGRGEVAFSEPLIRLCPATGNVNSLQIHGCLSDGSYYKTENMMNVDDCDNLVYGRSHGPAVFKDKESGDSKEGMFWVKSRVGDRHLVSFGKGYHVWNSYIT</sequence>
<dbReference type="Gene3D" id="3.60.21.10">
    <property type="match status" value="1"/>
</dbReference>
<dbReference type="PANTHER" id="PTHR42254">
    <property type="entry name" value="METALLOPHOS DOMAIN-CONTAINING PROTEIN"/>
    <property type="match status" value="1"/>
</dbReference>
<reference evidence="1 2" key="1">
    <citation type="submission" date="2024-10" db="EMBL/GenBank/DDBJ databases">
        <title>Updated reference genomes for cyclostephanoid diatoms.</title>
        <authorList>
            <person name="Roberts W.R."/>
            <person name="Alverson A.J."/>
        </authorList>
    </citation>
    <scope>NUCLEOTIDE SEQUENCE [LARGE SCALE GENOMIC DNA]</scope>
    <source>
        <strain evidence="1 2">AJA232-27</strain>
    </source>
</reference>
<evidence type="ECO:0000313" key="1">
    <source>
        <dbReference type="EMBL" id="KAL3762200.1"/>
    </source>
</evidence>
<dbReference type="SUPFAM" id="SSF56300">
    <property type="entry name" value="Metallo-dependent phosphatases"/>
    <property type="match status" value="1"/>
</dbReference>
<dbReference type="InterPro" id="IPR029052">
    <property type="entry name" value="Metallo-depent_PP-like"/>
</dbReference>
<evidence type="ECO:0000313" key="2">
    <source>
        <dbReference type="Proteomes" id="UP001530293"/>
    </source>
</evidence>
<dbReference type="AlphaFoldDB" id="A0ABD3MDK0"/>
<dbReference type="Proteomes" id="UP001530293">
    <property type="component" value="Unassembled WGS sequence"/>
</dbReference>
<protein>
    <recommendedName>
        <fullName evidence="3">Calcineurin-like phosphoesterase domain-containing protein</fullName>
    </recommendedName>
</protein>
<comment type="caution">
    <text evidence="1">The sequence shown here is derived from an EMBL/GenBank/DDBJ whole genome shotgun (WGS) entry which is preliminary data.</text>
</comment>
<gene>
    <name evidence="1" type="ORF">ACHAWU_004738</name>
</gene>
<dbReference type="PANTHER" id="PTHR42254:SF1">
    <property type="entry name" value="CALCINEURIN-LIKE PHOSPHOESTERASE DOMAIN-CONTAINING PROTEIN"/>
    <property type="match status" value="1"/>
</dbReference>
<organism evidence="1 2">
    <name type="scientific">Discostella pseudostelligera</name>
    <dbReference type="NCBI Taxonomy" id="259834"/>
    <lineage>
        <taxon>Eukaryota</taxon>
        <taxon>Sar</taxon>
        <taxon>Stramenopiles</taxon>
        <taxon>Ochrophyta</taxon>
        <taxon>Bacillariophyta</taxon>
        <taxon>Coscinodiscophyceae</taxon>
        <taxon>Thalassiosirophycidae</taxon>
        <taxon>Stephanodiscales</taxon>
        <taxon>Stephanodiscaceae</taxon>
        <taxon>Discostella</taxon>
    </lineage>
</organism>
<dbReference type="EMBL" id="JALLBG020000138">
    <property type="protein sequence ID" value="KAL3762200.1"/>
    <property type="molecule type" value="Genomic_DNA"/>
</dbReference>
<proteinExistence type="predicted"/>
<evidence type="ECO:0008006" key="3">
    <source>
        <dbReference type="Google" id="ProtNLM"/>
    </source>
</evidence>
<name>A0ABD3MDK0_9STRA</name>